<dbReference type="STRING" id="383855.M3AI43"/>
<keyword evidence="2 6" id="KW-0812">Transmembrane</keyword>
<dbReference type="InterPro" id="IPR049326">
    <property type="entry name" value="Rhodopsin_dom_fungi"/>
</dbReference>
<feature type="transmembrane region" description="Helical" evidence="6">
    <location>
        <begin position="60"/>
        <end position="80"/>
    </location>
</feature>
<accession>M3AI43</accession>
<keyword evidence="3 6" id="KW-1133">Transmembrane helix</keyword>
<evidence type="ECO:0000256" key="1">
    <source>
        <dbReference type="ARBA" id="ARBA00004141"/>
    </source>
</evidence>
<evidence type="ECO:0000256" key="4">
    <source>
        <dbReference type="ARBA" id="ARBA00023136"/>
    </source>
</evidence>
<dbReference type="VEuPathDB" id="FungiDB:MYCFIDRAFT_14484"/>
<comment type="subcellular location">
    <subcellularLocation>
        <location evidence="1">Membrane</location>
        <topology evidence="1">Multi-pass membrane protein</topology>
    </subcellularLocation>
</comment>
<feature type="transmembrane region" description="Helical" evidence="6">
    <location>
        <begin position="173"/>
        <end position="195"/>
    </location>
</feature>
<proteinExistence type="inferred from homology"/>
<dbReference type="EMBL" id="KB446573">
    <property type="protein sequence ID" value="EME76878.1"/>
    <property type="molecule type" value="Genomic_DNA"/>
</dbReference>
<dbReference type="PANTHER" id="PTHR33048:SF160">
    <property type="entry name" value="SAT4 FAMILY MEMBRANE PROTEIN"/>
    <property type="match status" value="1"/>
</dbReference>
<evidence type="ECO:0000256" key="3">
    <source>
        <dbReference type="ARBA" id="ARBA00022989"/>
    </source>
</evidence>
<dbReference type="Pfam" id="PF20684">
    <property type="entry name" value="Fung_rhodopsin"/>
    <property type="match status" value="1"/>
</dbReference>
<feature type="transmembrane region" description="Helical" evidence="6">
    <location>
        <begin position="92"/>
        <end position="114"/>
    </location>
</feature>
<organism evidence="8 9">
    <name type="scientific">Pseudocercospora fijiensis (strain CIRAD86)</name>
    <name type="common">Black leaf streak disease fungus</name>
    <name type="synonym">Mycosphaerella fijiensis</name>
    <dbReference type="NCBI Taxonomy" id="383855"/>
    <lineage>
        <taxon>Eukaryota</taxon>
        <taxon>Fungi</taxon>
        <taxon>Dikarya</taxon>
        <taxon>Ascomycota</taxon>
        <taxon>Pezizomycotina</taxon>
        <taxon>Dothideomycetes</taxon>
        <taxon>Dothideomycetidae</taxon>
        <taxon>Mycosphaerellales</taxon>
        <taxon>Mycosphaerellaceae</taxon>
        <taxon>Pseudocercospora</taxon>
    </lineage>
</organism>
<comment type="similarity">
    <text evidence="5">Belongs to the SAT4 family.</text>
</comment>
<protein>
    <recommendedName>
        <fullName evidence="7">Rhodopsin domain-containing protein</fullName>
    </recommendedName>
</protein>
<keyword evidence="4 6" id="KW-0472">Membrane</keyword>
<evidence type="ECO:0000256" key="2">
    <source>
        <dbReference type="ARBA" id="ARBA00022692"/>
    </source>
</evidence>
<dbReference type="RefSeq" id="XP_007932460.1">
    <property type="nucleotide sequence ID" value="XM_007934269.1"/>
</dbReference>
<dbReference type="eggNOG" id="ENOG502SKG6">
    <property type="taxonomic scope" value="Eukaryota"/>
</dbReference>
<dbReference type="KEGG" id="pfj:MYCFIDRAFT_14484"/>
<feature type="transmembrane region" description="Helical" evidence="6">
    <location>
        <begin position="12"/>
        <end position="30"/>
    </location>
</feature>
<feature type="domain" description="Rhodopsin" evidence="7">
    <location>
        <begin position="5"/>
        <end position="231"/>
    </location>
</feature>
<dbReference type="PANTHER" id="PTHR33048">
    <property type="entry name" value="PTH11-LIKE INTEGRAL MEMBRANE PROTEIN (AFU_ORTHOLOGUE AFUA_5G11245)"/>
    <property type="match status" value="1"/>
</dbReference>
<evidence type="ECO:0000256" key="5">
    <source>
        <dbReference type="ARBA" id="ARBA00038359"/>
    </source>
</evidence>
<evidence type="ECO:0000313" key="8">
    <source>
        <dbReference type="EMBL" id="EME76878.1"/>
    </source>
</evidence>
<dbReference type="GO" id="GO:0016020">
    <property type="term" value="C:membrane"/>
    <property type="evidence" value="ECO:0007669"/>
    <property type="project" value="UniProtKB-SubCell"/>
</dbReference>
<name>M3AI43_PSEFD</name>
<dbReference type="Proteomes" id="UP000016932">
    <property type="component" value="Unassembled WGS sequence"/>
</dbReference>
<feature type="non-terminal residue" evidence="8">
    <location>
        <position position="1"/>
    </location>
</feature>
<keyword evidence="9" id="KW-1185">Reference proteome</keyword>
<gene>
    <name evidence="8" type="ORF">MYCFIDRAFT_14484</name>
</gene>
<sequence>GVNGNGYDWDDYVIILAFVLLIPLDVSLHQEARLGLGRDMWFNSASSISRILHWFYATEILYICVVMLAKLAIVLLYLRIWTADSITKPFRLACWITIGLCIATMLAFVLATIFQCEPISYAWNYISGGNGNCIQLAPMLYAFAALDIVYNIIVFLLPVPGLRKLQIGWSKKLALSTVFGMGALVTIFSIVRIAFLARSDRESNATWYYHWIGLWSIVEANLSVICVCAPA</sequence>
<evidence type="ECO:0000259" key="7">
    <source>
        <dbReference type="Pfam" id="PF20684"/>
    </source>
</evidence>
<evidence type="ECO:0000256" key="6">
    <source>
        <dbReference type="SAM" id="Phobius"/>
    </source>
</evidence>
<dbReference type="GeneID" id="19331285"/>
<dbReference type="OrthoDB" id="3626004at2759"/>
<reference evidence="8 9" key="1">
    <citation type="journal article" date="2012" name="PLoS Pathog.">
        <title>Diverse lifestyles and strategies of plant pathogenesis encoded in the genomes of eighteen Dothideomycetes fungi.</title>
        <authorList>
            <person name="Ohm R.A."/>
            <person name="Feau N."/>
            <person name="Henrissat B."/>
            <person name="Schoch C.L."/>
            <person name="Horwitz B.A."/>
            <person name="Barry K.W."/>
            <person name="Condon B.J."/>
            <person name="Copeland A.C."/>
            <person name="Dhillon B."/>
            <person name="Glaser F."/>
            <person name="Hesse C.N."/>
            <person name="Kosti I."/>
            <person name="LaButti K."/>
            <person name="Lindquist E.A."/>
            <person name="Lucas S."/>
            <person name="Salamov A.A."/>
            <person name="Bradshaw R.E."/>
            <person name="Ciuffetti L."/>
            <person name="Hamelin R.C."/>
            <person name="Kema G.H.J."/>
            <person name="Lawrence C."/>
            <person name="Scott J.A."/>
            <person name="Spatafora J.W."/>
            <person name="Turgeon B.G."/>
            <person name="de Wit P.J.G.M."/>
            <person name="Zhong S."/>
            <person name="Goodwin S.B."/>
            <person name="Grigoriev I.V."/>
        </authorList>
    </citation>
    <scope>NUCLEOTIDE SEQUENCE [LARGE SCALE GENOMIC DNA]</scope>
    <source>
        <strain evidence="8 9">CIRAD86</strain>
    </source>
</reference>
<evidence type="ECO:0000313" key="9">
    <source>
        <dbReference type="Proteomes" id="UP000016932"/>
    </source>
</evidence>
<feature type="non-terminal residue" evidence="8">
    <location>
        <position position="231"/>
    </location>
</feature>
<dbReference type="InterPro" id="IPR052337">
    <property type="entry name" value="SAT4-like"/>
</dbReference>
<feature type="transmembrane region" description="Helical" evidence="6">
    <location>
        <begin position="139"/>
        <end position="161"/>
    </location>
</feature>
<dbReference type="AlphaFoldDB" id="M3AI43"/>
<feature type="transmembrane region" description="Helical" evidence="6">
    <location>
        <begin position="207"/>
        <end position="229"/>
    </location>
</feature>
<dbReference type="HOGENOM" id="CLU_028200_0_2_1"/>